<dbReference type="PANTHER" id="PTHR14890">
    <property type="entry name" value="FANCONI ANEMIA CORE COMPLEX-ASSOCIATED PROTEIN 100"/>
    <property type="match status" value="1"/>
</dbReference>
<dbReference type="InterPro" id="IPR029251">
    <property type="entry name" value="Faap100"/>
</dbReference>
<protein>
    <submittedName>
        <fullName evidence="1">FAAP100 isoform 2</fullName>
    </submittedName>
</protein>
<evidence type="ECO:0000313" key="1">
    <source>
        <dbReference type="EMBL" id="PNJ88506.1"/>
    </source>
</evidence>
<comment type="caution">
    <text evidence="1">The sequence shown here is derived from an EMBL/GenBank/DDBJ whole genome shotgun (WGS) entry which is preliminary data.</text>
</comment>
<dbReference type="PANTHER" id="PTHR14890:SF1">
    <property type="entry name" value="FANCONI ANEMIA CORE COMPLEX-ASSOCIATED PROTEIN 100"/>
    <property type="match status" value="1"/>
</dbReference>
<organism evidence="1">
    <name type="scientific">Pongo abelii</name>
    <name type="common">Sumatran orangutan</name>
    <name type="synonym">Pongo pygmaeus abelii</name>
    <dbReference type="NCBI Taxonomy" id="9601"/>
    <lineage>
        <taxon>Eukaryota</taxon>
        <taxon>Metazoa</taxon>
        <taxon>Chordata</taxon>
        <taxon>Craniata</taxon>
        <taxon>Vertebrata</taxon>
        <taxon>Euteleostomi</taxon>
        <taxon>Mammalia</taxon>
        <taxon>Eutheria</taxon>
        <taxon>Euarchontoglires</taxon>
        <taxon>Primates</taxon>
        <taxon>Haplorrhini</taxon>
        <taxon>Catarrhini</taxon>
        <taxon>Hominidae</taxon>
        <taxon>Pongo</taxon>
    </lineage>
</organism>
<sequence>MAGAAPRVRYLAGFCCPLGGLAAGKPRVLCHEAEVFLSTGSELVYVYDQDGGLLTAAFRFPDQVWHLELLAPRRLLYALCARRGLYCLSLDHPGRSR</sequence>
<reference evidence="1" key="1">
    <citation type="submission" date="2017-12" db="EMBL/GenBank/DDBJ databases">
        <title>High-resolution comparative analysis of great ape genomes.</title>
        <authorList>
            <person name="Pollen A."/>
            <person name="Hastie A."/>
            <person name="Hormozdiari F."/>
            <person name="Dougherty M."/>
            <person name="Liu R."/>
            <person name="Chaisson M."/>
            <person name="Hoppe E."/>
            <person name="Hill C."/>
            <person name="Pang A."/>
            <person name="Hillier L."/>
            <person name="Baker C."/>
            <person name="Armstrong J."/>
            <person name="Shendure J."/>
            <person name="Paten B."/>
            <person name="Wilson R."/>
            <person name="Chao H."/>
            <person name="Schneider V."/>
            <person name="Ventura M."/>
            <person name="Kronenberg Z."/>
            <person name="Murali S."/>
            <person name="Gordon D."/>
            <person name="Cantsilieris S."/>
            <person name="Munson K."/>
            <person name="Nelson B."/>
            <person name="Raja A."/>
            <person name="Underwood J."/>
            <person name="Diekhans M."/>
            <person name="Fiddes I."/>
            <person name="Haussler D."/>
            <person name="Eichler E."/>
        </authorList>
    </citation>
    <scope>NUCLEOTIDE SEQUENCE [LARGE SCALE GENOMIC DNA]</scope>
    <source>
        <strain evidence="1">Susie</strain>
    </source>
</reference>
<proteinExistence type="predicted"/>
<name>A0A2J8Y2K2_PONAB</name>
<dbReference type="GO" id="GO:0005654">
    <property type="term" value="C:nucleoplasm"/>
    <property type="evidence" value="ECO:0007669"/>
    <property type="project" value="TreeGrafter"/>
</dbReference>
<accession>A0A2J8Y2K2</accession>
<gene>
    <name evidence="1" type="ORF">CR201_G0021624</name>
</gene>
<dbReference type="GO" id="GO:0036297">
    <property type="term" value="P:interstrand cross-link repair"/>
    <property type="evidence" value="ECO:0007669"/>
    <property type="project" value="InterPro"/>
</dbReference>
<dbReference type="EMBL" id="NDHI03003284">
    <property type="protein sequence ID" value="PNJ88506.1"/>
    <property type="molecule type" value="Genomic_DNA"/>
</dbReference>
<dbReference type="GO" id="GO:0043240">
    <property type="term" value="C:Fanconi anaemia nuclear complex"/>
    <property type="evidence" value="ECO:0007669"/>
    <property type="project" value="InterPro"/>
</dbReference>
<dbReference type="AlphaFoldDB" id="A0A2J8Y2K2"/>